<gene>
    <name evidence="1" type="ORF">A2W57_00265</name>
</gene>
<organism evidence="1 2">
    <name type="scientific">Candidatus Giovannonibacteria bacterium RIFCSPHIGHO2_02_43_16</name>
    <dbReference type="NCBI Taxonomy" id="1798331"/>
    <lineage>
        <taxon>Bacteria</taxon>
        <taxon>Candidatus Giovannoniibacteriota</taxon>
    </lineage>
</organism>
<evidence type="ECO:0000313" key="1">
    <source>
        <dbReference type="EMBL" id="OGF73358.1"/>
    </source>
</evidence>
<evidence type="ECO:0000313" key="2">
    <source>
        <dbReference type="Proteomes" id="UP000178276"/>
    </source>
</evidence>
<name>A0A1F5WCF3_9BACT</name>
<dbReference type="EMBL" id="MFHJ01000048">
    <property type="protein sequence ID" value="OGF73358.1"/>
    <property type="molecule type" value="Genomic_DNA"/>
</dbReference>
<dbReference type="AlphaFoldDB" id="A0A1F5WCF3"/>
<dbReference type="STRING" id="1798331.A2W57_00265"/>
<comment type="caution">
    <text evidence="1">The sequence shown here is derived from an EMBL/GenBank/DDBJ whole genome shotgun (WGS) entry which is preliminary data.</text>
</comment>
<proteinExistence type="predicted"/>
<dbReference type="Proteomes" id="UP000178276">
    <property type="component" value="Unassembled WGS sequence"/>
</dbReference>
<accession>A0A1F5WCF3</accession>
<reference evidence="1 2" key="1">
    <citation type="journal article" date="2016" name="Nat. Commun.">
        <title>Thousands of microbial genomes shed light on interconnected biogeochemical processes in an aquifer system.</title>
        <authorList>
            <person name="Anantharaman K."/>
            <person name="Brown C.T."/>
            <person name="Hug L.A."/>
            <person name="Sharon I."/>
            <person name="Castelle C.J."/>
            <person name="Probst A.J."/>
            <person name="Thomas B.C."/>
            <person name="Singh A."/>
            <person name="Wilkins M.J."/>
            <person name="Karaoz U."/>
            <person name="Brodie E.L."/>
            <person name="Williams K.H."/>
            <person name="Hubbard S.S."/>
            <person name="Banfield J.F."/>
        </authorList>
    </citation>
    <scope>NUCLEOTIDE SEQUENCE [LARGE SCALE GENOMIC DNA]</scope>
</reference>
<sequence length="69" mass="7496">MQEVPEISITKRSYGKSPSIAVYQIKIAGKGTCLKFLGSKHDVNNYRNGAIDMLSALGFNNVIVPNIPS</sequence>
<protein>
    <submittedName>
        <fullName evidence="1">Uncharacterized protein</fullName>
    </submittedName>
</protein>